<feature type="transmembrane region" description="Helical" evidence="1">
    <location>
        <begin position="110"/>
        <end position="129"/>
    </location>
</feature>
<dbReference type="STRING" id="260086.SAMN05216207_1014116"/>
<accession>A0A1I4Z6S1</accession>
<dbReference type="OrthoDB" id="3748531at2"/>
<protein>
    <recommendedName>
        <fullName evidence="2">DUF1707 domain-containing protein</fullName>
    </recommendedName>
</protein>
<keyword evidence="1" id="KW-0472">Membrane</keyword>
<dbReference type="EMBL" id="FOUY01000014">
    <property type="protein sequence ID" value="SFN45679.1"/>
    <property type="molecule type" value="Genomic_DNA"/>
</dbReference>
<dbReference type="AlphaFoldDB" id="A0A1I4Z6S1"/>
<dbReference type="Proteomes" id="UP000199614">
    <property type="component" value="Unassembled WGS sequence"/>
</dbReference>
<evidence type="ECO:0000313" key="4">
    <source>
        <dbReference type="Proteomes" id="UP000199614"/>
    </source>
</evidence>
<proteinExistence type="predicted"/>
<keyword evidence="1" id="KW-1133">Transmembrane helix</keyword>
<dbReference type="Pfam" id="PF08044">
    <property type="entry name" value="DUF1707"/>
    <property type="match status" value="1"/>
</dbReference>
<evidence type="ECO:0000259" key="2">
    <source>
        <dbReference type="Pfam" id="PF08044"/>
    </source>
</evidence>
<dbReference type="PANTHER" id="PTHR40763:SF4">
    <property type="entry name" value="DUF1707 DOMAIN-CONTAINING PROTEIN"/>
    <property type="match status" value="1"/>
</dbReference>
<reference evidence="3 4" key="1">
    <citation type="submission" date="2016-10" db="EMBL/GenBank/DDBJ databases">
        <authorList>
            <person name="de Groot N.N."/>
        </authorList>
    </citation>
    <scope>NUCLEOTIDE SEQUENCE [LARGE SCALE GENOMIC DNA]</scope>
    <source>
        <strain evidence="3 4">CGMCC 4.1877</strain>
    </source>
</reference>
<feature type="domain" description="DUF1707" evidence="2">
    <location>
        <begin position="6"/>
        <end position="58"/>
    </location>
</feature>
<dbReference type="InterPro" id="IPR012551">
    <property type="entry name" value="DUF1707_SHOCT-like"/>
</dbReference>
<keyword evidence="1" id="KW-0812">Transmembrane</keyword>
<dbReference type="PANTHER" id="PTHR40763">
    <property type="entry name" value="MEMBRANE PROTEIN-RELATED"/>
    <property type="match status" value="1"/>
</dbReference>
<keyword evidence="4" id="KW-1185">Reference proteome</keyword>
<feature type="transmembrane region" description="Helical" evidence="1">
    <location>
        <begin position="82"/>
        <end position="104"/>
    </location>
</feature>
<name>A0A1I4Z6S1_PSUAM</name>
<sequence length="139" mass="15054">MHPDQVRISDADRQAVADRLRAAHGDGYLDLAEFDERVAEVWRMRTRGDLARATRDLPAPRKQRPADGLIFSASPGGVAMRILSIIWLCITAAAAAGWAVIALLTELSPLWFLVLSAPTGAVLGSLWLAGVGRARRGTR</sequence>
<evidence type="ECO:0000313" key="3">
    <source>
        <dbReference type="EMBL" id="SFN45679.1"/>
    </source>
</evidence>
<evidence type="ECO:0000256" key="1">
    <source>
        <dbReference type="SAM" id="Phobius"/>
    </source>
</evidence>
<gene>
    <name evidence="3" type="ORF">SAMN05216207_1014116</name>
</gene>
<organism evidence="3 4">
    <name type="scientific">Pseudonocardia ammonioxydans</name>
    <dbReference type="NCBI Taxonomy" id="260086"/>
    <lineage>
        <taxon>Bacteria</taxon>
        <taxon>Bacillati</taxon>
        <taxon>Actinomycetota</taxon>
        <taxon>Actinomycetes</taxon>
        <taxon>Pseudonocardiales</taxon>
        <taxon>Pseudonocardiaceae</taxon>
        <taxon>Pseudonocardia</taxon>
    </lineage>
</organism>